<feature type="transmembrane region" description="Helical" evidence="7">
    <location>
        <begin position="218"/>
        <end position="245"/>
    </location>
</feature>
<protein>
    <recommendedName>
        <fullName evidence="7">TRAP transporter large permease protein</fullName>
    </recommendedName>
</protein>
<comment type="function">
    <text evidence="7">Part of the tripartite ATP-independent periplasmic (TRAP) transport system.</text>
</comment>
<dbReference type="GO" id="GO:0005886">
    <property type="term" value="C:plasma membrane"/>
    <property type="evidence" value="ECO:0007669"/>
    <property type="project" value="UniProtKB-SubCell"/>
</dbReference>
<feature type="transmembrane region" description="Helical" evidence="7">
    <location>
        <begin position="411"/>
        <end position="432"/>
    </location>
</feature>
<keyword evidence="4 7" id="KW-0812">Transmembrane</keyword>
<dbReference type="NCBIfam" id="TIGR00786">
    <property type="entry name" value="dctM"/>
    <property type="match status" value="1"/>
</dbReference>
<comment type="similarity">
    <text evidence="7">Belongs to the TRAP transporter large permease family.</text>
</comment>
<dbReference type="InterPro" id="IPR010656">
    <property type="entry name" value="DctM"/>
</dbReference>
<dbReference type="PANTHER" id="PTHR33362">
    <property type="entry name" value="SIALIC ACID TRAP TRANSPORTER PERMEASE PROTEIN SIAT-RELATED"/>
    <property type="match status" value="1"/>
</dbReference>
<organism evidence="9 10">
    <name type="scientific">Aquibium oceanicum</name>
    <dbReference type="NCBI Taxonomy" id="1670800"/>
    <lineage>
        <taxon>Bacteria</taxon>
        <taxon>Pseudomonadati</taxon>
        <taxon>Pseudomonadota</taxon>
        <taxon>Alphaproteobacteria</taxon>
        <taxon>Hyphomicrobiales</taxon>
        <taxon>Phyllobacteriaceae</taxon>
        <taxon>Aquibium</taxon>
    </lineage>
</organism>
<sequence length="439" mass="46290">MSFLGIWMFPTLFLLIALGFPIAFSMLGVSLVFGYLRFGDKIVALMVSKVNEVGSNYVLGAIPLFILMGALLQRSGIAERLYDAVHIWTRKLPGGLAIGTIVMSTIFAASTGVAGATETVIGLLAIPAMLKYNYSKELISGTICAGGSLGTIIPPSITVIVLAPIASLPVGSLFSGIMMPGLVMAGFFLLYILVISFAKPELAPLAEFDEDDDHSLGAKLFITATALLPPVALIVVVLGSILAGWATPTEAAACGAAGCFVLAVLHGRMTFAVMKDALFRTLGVTAMIIMIVLAGSIFSAVFYSTGGMRAMQSLLNDYGITGGASIALILLLTFVAGFVLDLISVILIVIPIAMPLVKASGVDPLWFAVVFLIVLQAAYLTPPMAPSIFYLRGIAPKSITLKHMYRGVIPFIFMQAATVALVILFPGLATWLPQVLYGN</sequence>
<dbReference type="KEGG" id="meso:BSQ44_24735"/>
<evidence type="ECO:0000256" key="5">
    <source>
        <dbReference type="ARBA" id="ARBA00022989"/>
    </source>
</evidence>
<name>A0A1L3SXZ3_9HYPH</name>
<feature type="transmembrane region" description="Helical" evidence="7">
    <location>
        <begin position="324"/>
        <end position="353"/>
    </location>
</feature>
<comment type="subunit">
    <text evidence="7">The complex comprises the extracytoplasmic solute receptor protein and the two transmembrane proteins.</text>
</comment>
<keyword evidence="6 7" id="KW-0472">Membrane</keyword>
<evidence type="ECO:0000256" key="4">
    <source>
        <dbReference type="ARBA" id="ARBA00022692"/>
    </source>
</evidence>
<evidence type="ECO:0000259" key="8">
    <source>
        <dbReference type="Pfam" id="PF06808"/>
    </source>
</evidence>
<dbReference type="OrthoDB" id="7339120at2"/>
<feature type="transmembrane region" description="Helical" evidence="7">
    <location>
        <begin position="12"/>
        <end position="36"/>
    </location>
</feature>
<dbReference type="RefSeq" id="WP_072607669.1">
    <property type="nucleotide sequence ID" value="NZ_CP018171.1"/>
</dbReference>
<keyword evidence="2" id="KW-1003">Cell membrane</keyword>
<feature type="transmembrane region" description="Helical" evidence="7">
    <location>
        <begin position="177"/>
        <end position="198"/>
    </location>
</feature>
<dbReference type="PIRSF" id="PIRSF006066">
    <property type="entry name" value="HI0050"/>
    <property type="match status" value="1"/>
</dbReference>
<evidence type="ECO:0000256" key="7">
    <source>
        <dbReference type="RuleBase" id="RU369079"/>
    </source>
</evidence>
<gene>
    <name evidence="9" type="ORF">BSQ44_24735</name>
</gene>
<feature type="transmembrane region" description="Helical" evidence="7">
    <location>
        <begin position="94"/>
        <end position="126"/>
    </location>
</feature>
<feature type="domain" description="TRAP C4-dicarboxylate transport system permease DctM subunit" evidence="8">
    <location>
        <begin position="11"/>
        <end position="428"/>
    </location>
</feature>
<feature type="transmembrane region" description="Helical" evidence="7">
    <location>
        <begin position="365"/>
        <end position="391"/>
    </location>
</feature>
<evidence type="ECO:0000256" key="3">
    <source>
        <dbReference type="ARBA" id="ARBA00022519"/>
    </source>
</evidence>
<keyword evidence="3 7" id="KW-0997">Cell inner membrane</keyword>
<dbReference type="InterPro" id="IPR004681">
    <property type="entry name" value="TRAP_DctM"/>
</dbReference>
<evidence type="ECO:0000313" key="10">
    <source>
        <dbReference type="Proteomes" id="UP000182840"/>
    </source>
</evidence>
<proteinExistence type="inferred from homology"/>
<dbReference type="GO" id="GO:0022857">
    <property type="term" value="F:transmembrane transporter activity"/>
    <property type="evidence" value="ECO:0007669"/>
    <property type="project" value="UniProtKB-UniRule"/>
</dbReference>
<keyword evidence="5 7" id="KW-1133">Transmembrane helix</keyword>
<comment type="subcellular location">
    <subcellularLocation>
        <location evidence="1 7">Cell inner membrane</location>
        <topology evidence="1 7">Multi-pass membrane protein</topology>
    </subcellularLocation>
</comment>
<feature type="transmembrane region" description="Helical" evidence="7">
    <location>
        <begin position="138"/>
        <end position="165"/>
    </location>
</feature>
<feature type="transmembrane region" description="Helical" evidence="7">
    <location>
        <begin position="56"/>
        <end position="73"/>
    </location>
</feature>
<dbReference type="Pfam" id="PF06808">
    <property type="entry name" value="DctM"/>
    <property type="match status" value="1"/>
</dbReference>
<dbReference type="EMBL" id="CP018171">
    <property type="protein sequence ID" value="APH74214.1"/>
    <property type="molecule type" value="Genomic_DNA"/>
</dbReference>
<dbReference type="Proteomes" id="UP000182840">
    <property type="component" value="Chromosome"/>
</dbReference>
<reference evidence="10" key="1">
    <citation type="submission" date="2016-11" db="EMBL/GenBank/DDBJ databases">
        <title>Mesorhizobium oceanicum sp. nov., isolated from deep seawater in South China Sea.</title>
        <authorList>
            <person name="Fu G.-Y."/>
        </authorList>
    </citation>
    <scope>NUCLEOTIDE SEQUENCE [LARGE SCALE GENOMIC DNA]</scope>
    <source>
        <strain evidence="10">B7</strain>
    </source>
</reference>
<keyword evidence="10" id="KW-1185">Reference proteome</keyword>
<feature type="transmembrane region" description="Helical" evidence="7">
    <location>
        <begin position="277"/>
        <end position="303"/>
    </location>
</feature>
<dbReference type="AlphaFoldDB" id="A0A1L3SXZ3"/>
<accession>A0A1L3SXZ3</accession>
<feature type="transmembrane region" description="Helical" evidence="7">
    <location>
        <begin position="252"/>
        <end position="271"/>
    </location>
</feature>
<evidence type="ECO:0000256" key="1">
    <source>
        <dbReference type="ARBA" id="ARBA00004429"/>
    </source>
</evidence>
<evidence type="ECO:0000313" key="9">
    <source>
        <dbReference type="EMBL" id="APH74214.1"/>
    </source>
</evidence>
<evidence type="ECO:0000256" key="6">
    <source>
        <dbReference type="ARBA" id="ARBA00023136"/>
    </source>
</evidence>
<evidence type="ECO:0000256" key="2">
    <source>
        <dbReference type="ARBA" id="ARBA00022475"/>
    </source>
</evidence>
<keyword evidence="7" id="KW-0813">Transport</keyword>
<dbReference type="PANTHER" id="PTHR33362:SF7">
    <property type="entry name" value="SLL1103 PROTEIN"/>
    <property type="match status" value="1"/>
</dbReference>
<dbReference type="STRING" id="1670800.BSQ44_24735"/>